<evidence type="ECO:0000313" key="2">
    <source>
        <dbReference type="Proteomes" id="UP000644140"/>
    </source>
</evidence>
<dbReference type="GO" id="GO:0009882">
    <property type="term" value="F:blue light photoreceptor activity"/>
    <property type="evidence" value="ECO:0007669"/>
    <property type="project" value="InterPro"/>
</dbReference>
<dbReference type="Gene3D" id="3.30.70.100">
    <property type="match status" value="1"/>
</dbReference>
<organism evidence="1 2">
    <name type="scientific">Acinetobacter bereziniae</name>
    <name type="common">Acinetobacter genomosp. 10</name>
    <dbReference type="NCBI Taxonomy" id="106648"/>
    <lineage>
        <taxon>Bacteria</taxon>
        <taxon>Pseudomonadati</taxon>
        <taxon>Pseudomonadota</taxon>
        <taxon>Gammaproteobacteria</taxon>
        <taxon>Moraxellales</taxon>
        <taxon>Moraxellaceae</taxon>
        <taxon>Acinetobacter</taxon>
    </lineage>
</organism>
<evidence type="ECO:0000313" key="1">
    <source>
        <dbReference type="EMBL" id="UUN96468.1"/>
    </source>
</evidence>
<dbReference type="Proteomes" id="UP000644140">
    <property type="component" value="Chromosome"/>
</dbReference>
<dbReference type="AlphaFoldDB" id="A0A8I1A8G3"/>
<dbReference type="PROSITE" id="PS50925">
    <property type="entry name" value="BLUF"/>
    <property type="match status" value="1"/>
</dbReference>
<accession>A0A8I1A8G3</accession>
<dbReference type="EMBL" id="CP092085">
    <property type="protein sequence ID" value="UUN96468.1"/>
    <property type="molecule type" value="Genomic_DNA"/>
</dbReference>
<name>A0A8I1A8G3_ACIBZ</name>
<dbReference type="SUPFAM" id="SSF54975">
    <property type="entry name" value="Acylphosphatase/BLUF domain-like"/>
    <property type="match status" value="1"/>
</dbReference>
<sequence>MLIRLCYASSRNQLTSDLLEDLNDILNTAREFNSNNQIFGVLYYANNYFFQCLEGDKAIVQTLFQQIKNDLRHHDIVEFKIKQIDKVYFKNWSMKYVQKCSKIDIFFNQMGYELFTPTALNEDNLDIFLKELLSEKQTRMRKKVGLNQRGVSTFL</sequence>
<gene>
    <name evidence="1" type="ORF">I9054_013910</name>
</gene>
<dbReference type="InterPro" id="IPR036046">
    <property type="entry name" value="Acylphosphatase-like_dom_sf"/>
</dbReference>
<dbReference type="RefSeq" id="WP_151781751.1">
    <property type="nucleotide sequence ID" value="NZ_BKNL01000140.1"/>
</dbReference>
<reference evidence="1" key="1">
    <citation type="submission" date="2022-02" db="EMBL/GenBank/DDBJ databases">
        <title>Characterization of Tn125 harboring carbapenem-resistant Acinetobacter bereziniae clinical isolates.</title>
        <authorList>
            <person name="Wong N.-K."/>
            <person name="Pan Q."/>
        </authorList>
    </citation>
    <scope>NUCLEOTIDE SEQUENCE</scope>
    <source>
        <strain evidence="1">GD03393</strain>
    </source>
</reference>
<proteinExistence type="predicted"/>
<dbReference type="GO" id="GO:0071949">
    <property type="term" value="F:FAD binding"/>
    <property type="evidence" value="ECO:0007669"/>
    <property type="project" value="InterPro"/>
</dbReference>
<dbReference type="Pfam" id="PF04940">
    <property type="entry name" value="BLUF"/>
    <property type="match status" value="1"/>
</dbReference>
<dbReference type="SMART" id="SM01034">
    <property type="entry name" value="BLUF"/>
    <property type="match status" value="1"/>
</dbReference>
<dbReference type="InterPro" id="IPR007024">
    <property type="entry name" value="BLUF_domain"/>
</dbReference>
<protein>
    <submittedName>
        <fullName evidence="1">BLUF domain-containing protein</fullName>
    </submittedName>
</protein>